<protein>
    <submittedName>
        <fullName evidence="3">Microtubule-associated serine/threonine-protein kinase 2</fullName>
    </submittedName>
</protein>
<keyword evidence="4" id="KW-1185">Reference proteome</keyword>
<organism evidence="3 4">
    <name type="scientific">Camelus dromedarius</name>
    <name type="common">Dromedary</name>
    <name type="synonym">Arabian camel</name>
    <dbReference type="NCBI Taxonomy" id="9838"/>
    <lineage>
        <taxon>Eukaryota</taxon>
        <taxon>Metazoa</taxon>
        <taxon>Chordata</taxon>
        <taxon>Craniata</taxon>
        <taxon>Vertebrata</taxon>
        <taxon>Euteleostomi</taxon>
        <taxon>Mammalia</taxon>
        <taxon>Eutheria</taxon>
        <taxon>Laurasiatheria</taxon>
        <taxon>Artiodactyla</taxon>
        <taxon>Tylopoda</taxon>
        <taxon>Camelidae</taxon>
        <taxon>Camelus</taxon>
    </lineage>
</organism>
<proteinExistence type="predicted"/>
<feature type="region of interest" description="Disordered" evidence="2">
    <location>
        <begin position="638"/>
        <end position="665"/>
    </location>
</feature>
<feature type="compositionally biased region" description="Basic and acidic residues" evidence="2">
    <location>
        <begin position="993"/>
        <end position="1008"/>
    </location>
</feature>
<evidence type="ECO:0000313" key="3">
    <source>
        <dbReference type="EMBL" id="KAB1253844.1"/>
    </source>
</evidence>
<feature type="compositionally biased region" description="Acidic residues" evidence="2">
    <location>
        <begin position="1009"/>
        <end position="1018"/>
    </location>
</feature>
<evidence type="ECO:0000256" key="2">
    <source>
        <dbReference type="SAM" id="MobiDB-lite"/>
    </source>
</evidence>
<gene>
    <name evidence="3" type="ORF">Cadr_000026956</name>
</gene>
<feature type="region of interest" description="Disordered" evidence="2">
    <location>
        <begin position="376"/>
        <end position="398"/>
    </location>
</feature>
<feature type="region of interest" description="Disordered" evidence="2">
    <location>
        <begin position="788"/>
        <end position="864"/>
    </location>
</feature>
<feature type="region of interest" description="Disordered" evidence="2">
    <location>
        <begin position="993"/>
        <end position="1087"/>
    </location>
</feature>
<keyword evidence="1" id="KW-0945">Host-virus interaction</keyword>
<dbReference type="PANTHER" id="PTHR13037">
    <property type="entry name" value="FORMIN"/>
    <property type="match status" value="1"/>
</dbReference>
<dbReference type="EMBL" id="JWIN03000035">
    <property type="protein sequence ID" value="KAB1253844.1"/>
    <property type="molecule type" value="Genomic_DNA"/>
</dbReference>
<comment type="caution">
    <text evidence="3">The sequence shown here is derived from an EMBL/GenBank/DDBJ whole genome shotgun (WGS) entry which is preliminary data.</text>
</comment>
<sequence length="1286" mass="136411">MSGLLSFLKSRVLSPVITSCSLTSGPVGPVQSAPPVAASRAALAGAGVEAGAGAALPPAEPHPPGGRLAAAAAAAAPFHFCGWAPPASGPRLSRPRTAPGSQRCRSNHLPRSPWLGGRPKPQTPARSASALPGTSSAAASSVLLMEAAETPQPSLPPRTRSADHQPLAPLSRPLRTLTSNLLPRTLWRDWGQAVIEDGCLEIAISSCSPRFQQVYSIMEASLLGGAKDAAPHKRSLERGEGRTLEGWRVRAEDRGWMVGSRRATEPACQSDLKPSAPCERLAYLGKRRPRHPRRQQPEDAWLLTPQCLEKGDPCPCPEQLRMQKPSGPEMVLQPRALGWRTGREGEAPTALQVSLLGWLYSVGGIKEAVGPHRRPVAPVSTPAAAAPPSPPPAAAATAYPSPASNFGGLHCRRPVATAAAVPSPPPYRPPPALPFLRDGVGGRWAKVLEETRGGWVETGGPDEEESAEGKPGGLAGKSLVMGEAASRYAAPTKVGLALSRDPSVDDVTGGGLERLLEEQLVGSLPQHQTTVLGGFAMQTFLPPNPQLPPWRASLRIMKWSSLPSLSPTKALRGALDYQGSPDHMAISDLAVCRARYWLLSGDSIEKHITHPVNKVIKSALATALSLLIPVEHHTCSPLASPMSPHSQSSNPSSRDSSPSRDFLPALSSSRPPIIIHRAGKKYGFTLWAICVYMGDSDVYTVHHVVWHVEDGGPASDAGLRRGTSLPMSMWSLCMGWYTQSYKAKMAQRSKRSWSKDGQESRERSSLFQKITKQASLLHISCTTAFPPRSPTQGYEVTPDAVHSVGGNSSHSSSPSSSVPSSPASYGHARPSSLHAPVPLSTAQVSGQHPAVTPGPQPFSTNSSLTPAFPITPVWPRSPGLPCQASLSPPLGRQLSRPKSVEPPRSPLLKRVQSAEKLAAALAASEKKLATSRKHSLDLPYPELKKELPPREVSPLEVVGTRSVLSGKGALPGKGVLQPAPSWALGTLCQDRAEQRESLQKQEAIREVDSSEDDTDEGPENSQGVQEPSSVPNPEVGQDPPLRGAGEGEEENAFLPRDLRSQGPGDPGLLTGVTLGCPKMEGPSVPRRGLGSYRPLKRLLAPSHQPPAWVGLNPQTPSLLKAAGRPQDLYTQALTALCPSSSGLIPTGCSAASTSGELGPWSWKFLIEGPEMASPSRRATTEGGLAQDLEATTSVHPTNLSPRQEGKSWPPSAPGVAHLLCEVPSQSWLWEPQCAQREKEEPALGITKVPDASGDRRQDVPCKSCPLTQEPGPHAAEGQRPRGPSEH</sequence>
<reference evidence="3 4" key="1">
    <citation type="journal article" date="2019" name="Mol. Ecol. Resour.">
        <title>Improving Illumina assemblies with Hi-C and long reads: an example with the North African dromedary.</title>
        <authorList>
            <person name="Elbers J.P."/>
            <person name="Rogers M.F."/>
            <person name="Perelman P.L."/>
            <person name="Proskuryakova A.A."/>
            <person name="Serdyukova N.A."/>
            <person name="Johnson W.E."/>
            <person name="Horin P."/>
            <person name="Corander J."/>
            <person name="Murphy D."/>
            <person name="Burger P.A."/>
        </authorList>
    </citation>
    <scope>NUCLEOTIDE SEQUENCE [LARGE SCALE GENOMIC DNA]</scope>
    <source>
        <strain evidence="3">Drom800</strain>
        <tissue evidence="3">Blood</tissue>
    </source>
</reference>
<feature type="region of interest" description="Disordered" evidence="2">
    <location>
        <begin position="454"/>
        <end position="473"/>
    </location>
</feature>
<feature type="region of interest" description="Disordered" evidence="2">
    <location>
        <begin position="1187"/>
        <end position="1212"/>
    </location>
</feature>
<dbReference type="PANTHER" id="PTHR13037:SF24">
    <property type="entry name" value="POLYCOMB PROTEIN PCL-RELATED"/>
    <property type="match status" value="1"/>
</dbReference>
<keyword evidence="3" id="KW-0418">Kinase</keyword>
<dbReference type="Gene3D" id="2.30.42.10">
    <property type="match status" value="1"/>
</dbReference>
<feature type="compositionally biased region" description="Basic and acidic residues" evidence="2">
    <location>
        <begin position="1276"/>
        <end position="1286"/>
    </location>
</feature>
<evidence type="ECO:0000256" key="1">
    <source>
        <dbReference type="ARBA" id="ARBA00022581"/>
    </source>
</evidence>
<name>A0A5N4C636_CAMDR</name>
<feature type="region of interest" description="Disordered" evidence="2">
    <location>
        <begin position="879"/>
        <end position="906"/>
    </location>
</feature>
<feature type="region of interest" description="Disordered" evidence="2">
    <location>
        <begin position="149"/>
        <end position="170"/>
    </location>
</feature>
<keyword evidence="3" id="KW-0808">Transferase</keyword>
<dbReference type="InterPro" id="IPR036034">
    <property type="entry name" value="PDZ_sf"/>
</dbReference>
<evidence type="ECO:0000313" key="4">
    <source>
        <dbReference type="Proteomes" id="UP000299084"/>
    </source>
</evidence>
<feature type="compositionally biased region" description="Polar residues" evidence="2">
    <location>
        <begin position="1019"/>
        <end position="1031"/>
    </location>
</feature>
<feature type="region of interest" description="Disordered" evidence="2">
    <location>
        <begin position="91"/>
        <end position="133"/>
    </location>
</feature>
<feature type="compositionally biased region" description="Low complexity" evidence="2">
    <location>
        <begin position="801"/>
        <end position="827"/>
    </location>
</feature>
<accession>A0A5N4C636</accession>
<feature type="compositionally biased region" description="Polar residues" evidence="2">
    <location>
        <begin position="1189"/>
        <end position="1201"/>
    </location>
</feature>
<feature type="region of interest" description="Disordered" evidence="2">
    <location>
        <begin position="1231"/>
        <end position="1286"/>
    </location>
</feature>
<dbReference type="GO" id="GO:0016301">
    <property type="term" value="F:kinase activity"/>
    <property type="evidence" value="ECO:0007669"/>
    <property type="project" value="UniProtKB-KW"/>
</dbReference>
<feature type="compositionally biased region" description="Low complexity" evidence="2">
    <location>
        <begin position="640"/>
        <end position="656"/>
    </location>
</feature>
<dbReference type="Proteomes" id="UP000299084">
    <property type="component" value="Unassembled WGS sequence"/>
</dbReference>